<dbReference type="InterPro" id="IPR003339">
    <property type="entry name" value="ABC/ECF_trnsptr_transmembrane"/>
</dbReference>
<evidence type="ECO:0000313" key="7">
    <source>
        <dbReference type="Proteomes" id="UP000192940"/>
    </source>
</evidence>
<feature type="transmembrane region" description="Helical" evidence="5">
    <location>
        <begin position="57"/>
        <end position="75"/>
    </location>
</feature>
<dbReference type="EMBL" id="LT840184">
    <property type="protein sequence ID" value="SMF77902.1"/>
    <property type="molecule type" value="Genomic_DNA"/>
</dbReference>
<keyword evidence="7" id="KW-1185">Reference proteome</keyword>
<dbReference type="PANTHER" id="PTHR43723">
    <property type="entry name" value="COBALT TRANSPORT PROTEIN CBIQ"/>
    <property type="match status" value="1"/>
</dbReference>
<evidence type="ECO:0000256" key="5">
    <source>
        <dbReference type="SAM" id="Phobius"/>
    </source>
</evidence>
<keyword evidence="2 5" id="KW-0812">Transmembrane</keyword>
<dbReference type="GO" id="GO:0043190">
    <property type="term" value="C:ATP-binding cassette (ABC) transporter complex"/>
    <property type="evidence" value="ECO:0007669"/>
    <property type="project" value="TreeGrafter"/>
</dbReference>
<name>A0A1X7H1B1_9BACL</name>
<dbReference type="GO" id="GO:0006824">
    <property type="term" value="P:cobalt ion transport"/>
    <property type="evidence" value="ECO:0007669"/>
    <property type="project" value="TreeGrafter"/>
</dbReference>
<evidence type="ECO:0000256" key="1">
    <source>
        <dbReference type="ARBA" id="ARBA00004141"/>
    </source>
</evidence>
<gene>
    <name evidence="6" type="ORF">SAMN05661091_1499</name>
</gene>
<keyword evidence="3 5" id="KW-1133">Transmembrane helix</keyword>
<evidence type="ECO:0000313" key="6">
    <source>
        <dbReference type="EMBL" id="SMF77902.1"/>
    </source>
</evidence>
<dbReference type="CDD" id="cd16914">
    <property type="entry name" value="EcfT"/>
    <property type="match status" value="1"/>
</dbReference>
<feature type="transmembrane region" description="Helical" evidence="5">
    <location>
        <begin position="95"/>
        <end position="122"/>
    </location>
</feature>
<organism evidence="6 7">
    <name type="scientific">Paenibacillus uliginis N3/975</name>
    <dbReference type="NCBI Taxonomy" id="1313296"/>
    <lineage>
        <taxon>Bacteria</taxon>
        <taxon>Bacillati</taxon>
        <taxon>Bacillota</taxon>
        <taxon>Bacilli</taxon>
        <taxon>Bacillales</taxon>
        <taxon>Paenibacillaceae</taxon>
        <taxon>Paenibacillus</taxon>
    </lineage>
</organism>
<dbReference type="RefSeq" id="WP_208918425.1">
    <property type="nucleotide sequence ID" value="NZ_LT840184.1"/>
</dbReference>
<protein>
    <submittedName>
        <fullName evidence="6">Energy-coupling factor transport system permease protein</fullName>
    </submittedName>
</protein>
<dbReference type="InterPro" id="IPR052770">
    <property type="entry name" value="Cobalt_transport_CbiQ"/>
</dbReference>
<evidence type="ECO:0000256" key="2">
    <source>
        <dbReference type="ARBA" id="ARBA00022692"/>
    </source>
</evidence>
<accession>A0A1X7H1B1</accession>
<sequence length="264" mass="30103">MSYLHRLNPLSKLLAIGPPAIFLALTTNVWTPLLFIILTIGITLVLGRIPLMRYAKVCAPMLLIVLGFILLYPLLVSDQINEGSELLFSFGFVEVYESGVLFGLATGLRLLAMLVLSLLFTLTTDTADLIRALIQQWRVGYRFGYGTMAVLRFIPILMQQFQLVKMAHQVRGYTGKGARRIMERTQRYALPLLSSSLRHAERMAYSMDSRAFGAYRTRTYFRRSLMARQDFFFIGAFWIGSTLAVLILFQFDMLGKLSLFKTYH</sequence>
<reference evidence="6 7" key="1">
    <citation type="submission" date="2017-04" db="EMBL/GenBank/DDBJ databases">
        <authorList>
            <person name="Afonso C.L."/>
            <person name="Miller P.J."/>
            <person name="Scott M.A."/>
            <person name="Spackman E."/>
            <person name="Goraichik I."/>
            <person name="Dimitrov K.M."/>
            <person name="Suarez D.L."/>
            <person name="Swayne D.E."/>
        </authorList>
    </citation>
    <scope>NUCLEOTIDE SEQUENCE [LARGE SCALE GENOMIC DNA]</scope>
    <source>
        <strain evidence="6 7">N3/975</strain>
    </source>
</reference>
<comment type="subcellular location">
    <subcellularLocation>
        <location evidence="1">Membrane</location>
        <topology evidence="1">Multi-pass membrane protein</topology>
    </subcellularLocation>
</comment>
<dbReference type="Proteomes" id="UP000192940">
    <property type="component" value="Chromosome I"/>
</dbReference>
<dbReference type="AlphaFoldDB" id="A0A1X7H1B1"/>
<keyword evidence="4 5" id="KW-0472">Membrane</keyword>
<feature type="transmembrane region" description="Helical" evidence="5">
    <location>
        <begin position="20"/>
        <end position="45"/>
    </location>
</feature>
<proteinExistence type="predicted"/>
<evidence type="ECO:0000256" key="3">
    <source>
        <dbReference type="ARBA" id="ARBA00022989"/>
    </source>
</evidence>
<evidence type="ECO:0000256" key="4">
    <source>
        <dbReference type="ARBA" id="ARBA00023136"/>
    </source>
</evidence>
<dbReference type="Pfam" id="PF02361">
    <property type="entry name" value="CbiQ"/>
    <property type="match status" value="1"/>
</dbReference>
<dbReference type="PANTHER" id="PTHR43723:SF1">
    <property type="entry name" value="COBALT TRANSPORT PROTEIN CBIQ"/>
    <property type="match status" value="1"/>
</dbReference>
<dbReference type="STRING" id="1313296.SAMN05661091_1499"/>
<feature type="transmembrane region" description="Helical" evidence="5">
    <location>
        <begin position="231"/>
        <end position="251"/>
    </location>
</feature>